<dbReference type="AlphaFoldDB" id="A0A336KLJ5"/>
<dbReference type="PANTHER" id="PTHR21656">
    <property type="entry name" value="MALE-SPECIFIC LETHAL-1 PROTEIN"/>
    <property type="match status" value="1"/>
</dbReference>
<proteinExistence type="predicted"/>
<evidence type="ECO:0000256" key="2">
    <source>
        <dbReference type="SAM" id="MobiDB-lite"/>
    </source>
</evidence>
<dbReference type="GO" id="GO:0003682">
    <property type="term" value="F:chromatin binding"/>
    <property type="evidence" value="ECO:0007669"/>
    <property type="project" value="TreeGrafter"/>
</dbReference>
<evidence type="ECO:0000313" key="5">
    <source>
        <dbReference type="EMBL" id="SSX25171.1"/>
    </source>
</evidence>
<dbReference type="InterPro" id="IPR026711">
    <property type="entry name" value="Msl-1"/>
</dbReference>
<dbReference type="EMBL" id="UFQT01000550">
    <property type="protein sequence ID" value="SSX25171.1"/>
    <property type="molecule type" value="Genomic_DNA"/>
</dbReference>
<dbReference type="InterPro" id="IPR029332">
    <property type="entry name" value="PEHE_dom"/>
</dbReference>
<accession>A0A336KLJ5</accession>
<name>A0A336KLJ5_CULSO</name>
<reference evidence="4" key="1">
    <citation type="submission" date="2018-04" db="EMBL/GenBank/DDBJ databases">
        <authorList>
            <person name="Go L.Y."/>
            <person name="Mitchell J.A."/>
        </authorList>
    </citation>
    <scope>NUCLEOTIDE SEQUENCE</scope>
    <source>
        <tissue evidence="4">Whole organism</tissue>
    </source>
</reference>
<feature type="coiled-coil region" evidence="1">
    <location>
        <begin position="62"/>
        <end position="110"/>
    </location>
</feature>
<dbReference type="GO" id="GO:0072487">
    <property type="term" value="C:MSL complex"/>
    <property type="evidence" value="ECO:0007669"/>
    <property type="project" value="InterPro"/>
</dbReference>
<feature type="region of interest" description="Disordered" evidence="2">
    <location>
        <begin position="174"/>
        <end position="253"/>
    </location>
</feature>
<evidence type="ECO:0000256" key="1">
    <source>
        <dbReference type="SAM" id="Coils"/>
    </source>
</evidence>
<gene>
    <name evidence="4" type="primary">CSON012057</name>
</gene>
<sequence length="436" mass="50799">MQHKSVNNVAMESKAYNLLKQIKEINADHIYCNPSQLLENENNKKETINNLKSMLILHLEVVKEQADQLLNKDKLIAKLKQENDELKSRLEKYEYRRNQHQAKRMSLSKKALPTTREAENIAMVVEPTIKTTNNNNINNKKTKGRLSSGNVISSENIESDRLNDVCNNSDNTATLAYSNCLPPADVEKTPSYKRRKIDRKSQSEKTPVKDQSKTSLPVDPYEFTIDETSNPQEQVREPTCTEPVEDKTEDKKKSSKNAFITSKSEYILCDWQKSEAELDADMEPHVRASLEIPSWSIKERNQLVYSIEGTENMTDEIFLKRHAKFETDERRRKKWDVQRLREQKQIERLKKRYLKDEYEDQDHLKLESKTITSFYPSPENIQYIQIVEELPVLAFGEPIPSIPEADFSLPWLTNKDKSNMSPTTCFTKTRFFSKKK</sequence>
<dbReference type="PANTHER" id="PTHR21656:SF2">
    <property type="entry name" value="MALE-SPECIFIC LETHAL 1 HOMOLOG"/>
    <property type="match status" value="1"/>
</dbReference>
<dbReference type="Pfam" id="PF15275">
    <property type="entry name" value="PEHE"/>
    <property type="match status" value="1"/>
</dbReference>
<dbReference type="Gene3D" id="1.20.5.170">
    <property type="match status" value="1"/>
</dbReference>
<dbReference type="PROSITE" id="PS52052">
    <property type="entry name" value="PEHE"/>
    <property type="match status" value="1"/>
</dbReference>
<dbReference type="Gene3D" id="6.10.250.2000">
    <property type="match status" value="1"/>
</dbReference>
<protein>
    <submittedName>
        <fullName evidence="4">CSON012057 protein</fullName>
    </submittedName>
</protein>
<reference evidence="5" key="2">
    <citation type="submission" date="2018-07" db="EMBL/GenBank/DDBJ databases">
        <authorList>
            <person name="Quirk P.G."/>
            <person name="Krulwich T.A."/>
        </authorList>
    </citation>
    <scope>NUCLEOTIDE SEQUENCE</scope>
</reference>
<evidence type="ECO:0000259" key="3">
    <source>
        <dbReference type="PROSITE" id="PS52052"/>
    </source>
</evidence>
<keyword evidence="1" id="KW-0175">Coiled coil</keyword>
<dbReference type="SMART" id="SM01300">
    <property type="entry name" value="PEHE"/>
    <property type="match status" value="1"/>
</dbReference>
<dbReference type="EMBL" id="UFQS01000550">
    <property type="protein sequence ID" value="SSX04808.1"/>
    <property type="molecule type" value="Genomic_DNA"/>
</dbReference>
<feature type="domain" description="PEHE" evidence="3">
    <location>
        <begin position="289"/>
        <end position="411"/>
    </location>
</feature>
<organism evidence="4">
    <name type="scientific">Culicoides sonorensis</name>
    <name type="common">Biting midge</name>
    <dbReference type="NCBI Taxonomy" id="179676"/>
    <lineage>
        <taxon>Eukaryota</taxon>
        <taxon>Metazoa</taxon>
        <taxon>Ecdysozoa</taxon>
        <taxon>Arthropoda</taxon>
        <taxon>Hexapoda</taxon>
        <taxon>Insecta</taxon>
        <taxon>Pterygota</taxon>
        <taxon>Neoptera</taxon>
        <taxon>Endopterygota</taxon>
        <taxon>Diptera</taxon>
        <taxon>Nematocera</taxon>
        <taxon>Chironomoidea</taxon>
        <taxon>Ceratopogonidae</taxon>
        <taxon>Ceratopogoninae</taxon>
        <taxon>Culicoides</taxon>
        <taxon>Monoculicoides</taxon>
    </lineage>
</organism>
<feature type="compositionally biased region" description="Basic and acidic residues" evidence="2">
    <location>
        <begin position="199"/>
        <end position="212"/>
    </location>
</feature>
<dbReference type="VEuPathDB" id="VectorBase:CSON012057"/>
<evidence type="ECO:0000313" key="4">
    <source>
        <dbReference type="EMBL" id="SSX04808.1"/>
    </source>
</evidence>